<proteinExistence type="predicted"/>
<name>A0A5C6NQ12_9TELE</name>
<dbReference type="GO" id="GO:0044325">
    <property type="term" value="F:transmembrane transporter binding"/>
    <property type="evidence" value="ECO:0007669"/>
    <property type="project" value="TreeGrafter"/>
</dbReference>
<dbReference type="GO" id="GO:2000009">
    <property type="term" value="P:negative regulation of protein localization to cell surface"/>
    <property type="evidence" value="ECO:0007669"/>
    <property type="project" value="TreeGrafter"/>
</dbReference>
<dbReference type="PANTHER" id="PTHR16528">
    <property type="entry name" value="GOLGI-ASSOCIATED PDZ AND COILED-COIL MOTIF-CONTAINING"/>
    <property type="match status" value="1"/>
</dbReference>
<dbReference type="PANTHER" id="PTHR16528:SF2">
    <property type="entry name" value="GOLGI-ASSOCIATED PDZ AND COILED-COIL MOTIF-CONTAINING PROTEIN"/>
    <property type="match status" value="1"/>
</dbReference>
<evidence type="ECO:0000313" key="2">
    <source>
        <dbReference type="EMBL" id="TWW68210.1"/>
    </source>
</evidence>
<dbReference type="GO" id="GO:0005794">
    <property type="term" value="C:Golgi apparatus"/>
    <property type="evidence" value="ECO:0007669"/>
    <property type="project" value="InterPro"/>
</dbReference>
<dbReference type="GO" id="GO:0030140">
    <property type="term" value="C:trans-Golgi network transport vesicle"/>
    <property type="evidence" value="ECO:0007669"/>
    <property type="project" value="TreeGrafter"/>
</dbReference>
<sequence>MSASTGYSPVGQSSGSGMSMFRWLEVLEKEFDKAFVDVDLLLGEIDPDQVDITYEGRQKMTTLSSCFAQLCHKAQTVFQLNHKLEAQLVDQRSELTEVKAEREVMEREVHDQLLQLHSLQLQLYAKQGQAEDSDTIKDRLVGGMSQISLNQARLKL</sequence>
<keyword evidence="1" id="KW-0175">Coiled coil</keyword>
<reference evidence="2 3" key="1">
    <citation type="submission" date="2019-04" db="EMBL/GenBank/DDBJ databases">
        <title>Chromosome genome assembly for Takifugu flavidus.</title>
        <authorList>
            <person name="Xiao S."/>
        </authorList>
    </citation>
    <scope>NUCLEOTIDE SEQUENCE [LARGE SCALE GENOMIC DNA]</scope>
    <source>
        <strain evidence="2">HTHZ2018</strain>
        <tissue evidence="2">Muscle</tissue>
    </source>
</reference>
<keyword evidence="3" id="KW-1185">Reference proteome</keyword>
<protein>
    <submittedName>
        <fullName evidence="2">Golgi-associated PDZ and coiled-coil motif-containing protein CFTR-associated ligand</fullName>
    </submittedName>
</protein>
<dbReference type="EMBL" id="RHFK02000011">
    <property type="protein sequence ID" value="TWW68210.1"/>
    <property type="molecule type" value="Genomic_DNA"/>
</dbReference>
<accession>A0A5C6NQ12</accession>
<organism evidence="2 3">
    <name type="scientific">Takifugu flavidus</name>
    <name type="common">sansaifugu</name>
    <dbReference type="NCBI Taxonomy" id="433684"/>
    <lineage>
        <taxon>Eukaryota</taxon>
        <taxon>Metazoa</taxon>
        <taxon>Chordata</taxon>
        <taxon>Craniata</taxon>
        <taxon>Vertebrata</taxon>
        <taxon>Euteleostomi</taxon>
        <taxon>Actinopterygii</taxon>
        <taxon>Neopterygii</taxon>
        <taxon>Teleostei</taxon>
        <taxon>Neoteleostei</taxon>
        <taxon>Acanthomorphata</taxon>
        <taxon>Eupercaria</taxon>
        <taxon>Tetraodontiformes</taxon>
        <taxon>Tetradontoidea</taxon>
        <taxon>Tetraodontidae</taxon>
        <taxon>Takifugu</taxon>
    </lineage>
</organism>
<dbReference type="Proteomes" id="UP000324091">
    <property type="component" value="Chromosome 19"/>
</dbReference>
<evidence type="ECO:0000313" key="3">
    <source>
        <dbReference type="Proteomes" id="UP000324091"/>
    </source>
</evidence>
<dbReference type="AlphaFoldDB" id="A0A5C6NQ12"/>
<comment type="caution">
    <text evidence="2">The sequence shown here is derived from an EMBL/GenBank/DDBJ whole genome shotgun (WGS) entry which is preliminary data.</text>
</comment>
<feature type="coiled-coil region" evidence="1">
    <location>
        <begin position="81"/>
        <end position="108"/>
    </location>
</feature>
<evidence type="ECO:0000256" key="1">
    <source>
        <dbReference type="SAM" id="Coils"/>
    </source>
</evidence>
<dbReference type="GO" id="GO:0016020">
    <property type="term" value="C:membrane"/>
    <property type="evidence" value="ECO:0007669"/>
    <property type="project" value="TreeGrafter"/>
</dbReference>
<dbReference type="InterPro" id="IPR038879">
    <property type="entry name" value="GOPC"/>
</dbReference>
<gene>
    <name evidence="2" type="ORF">D4764_19G0000080</name>
</gene>